<dbReference type="EMBL" id="BLIO01000001">
    <property type="protein sequence ID" value="GFE12094.1"/>
    <property type="molecule type" value="Genomic_DNA"/>
</dbReference>
<evidence type="ECO:0000256" key="1">
    <source>
        <dbReference type="SAM" id="MobiDB-lite"/>
    </source>
</evidence>
<dbReference type="AlphaFoldDB" id="A0A640SMJ1"/>
<evidence type="ECO:0000313" key="3">
    <source>
        <dbReference type="Proteomes" id="UP000430079"/>
    </source>
</evidence>
<reference evidence="2 3" key="1">
    <citation type="submission" date="2019-12" db="EMBL/GenBank/DDBJ databases">
        <title>Whole genome shotgun sequence of Streptomyces hygroscopicus subsp. glebosus NBRC 13786.</title>
        <authorList>
            <person name="Ichikawa N."/>
            <person name="Kimura A."/>
            <person name="Kitahashi Y."/>
            <person name="Komaki H."/>
            <person name="Tamura T."/>
        </authorList>
    </citation>
    <scope>NUCLEOTIDE SEQUENCE [LARGE SCALE GENOMIC DNA]</scope>
    <source>
        <strain evidence="2 3">NBRC 13786</strain>
    </source>
</reference>
<proteinExistence type="predicted"/>
<evidence type="ECO:0000313" key="2">
    <source>
        <dbReference type="EMBL" id="GFE12094.1"/>
    </source>
</evidence>
<name>A0A640SMJ1_9ACTN</name>
<sequence>MSYRTSRSPRRGTEWCMHFLKRGRAPAADARAGRIAACTLSGIRAGKLPLPREEWAAHRIGMGPVIHWGEHSCKRLDAPSLEWQSAHRRRRKTPTLPLGALRS</sequence>
<accession>A0A640SMJ1</accession>
<protein>
    <submittedName>
        <fullName evidence="2">Uncharacterized protein</fullName>
    </submittedName>
</protein>
<keyword evidence="3" id="KW-1185">Reference proteome</keyword>
<comment type="caution">
    <text evidence="2">The sequence shown here is derived from an EMBL/GenBank/DDBJ whole genome shotgun (WGS) entry which is preliminary data.</text>
</comment>
<gene>
    <name evidence="2" type="ORF">Sgleb_01410</name>
</gene>
<feature type="region of interest" description="Disordered" evidence="1">
    <location>
        <begin position="83"/>
        <end position="103"/>
    </location>
</feature>
<organism evidence="2 3">
    <name type="scientific">Streptomyces glebosus</name>
    <dbReference type="NCBI Taxonomy" id="249580"/>
    <lineage>
        <taxon>Bacteria</taxon>
        <taxon>Bacillati</taxon>
        <taxon>Actinomycetota</taxon>
        <taxon>Actinomycetes</taxon>
        <taxon>Kitasatosporales</taxon>
        <taxon>Streptomycetaceae</taxon>
        <taxon>Streptomyces</taxon>
    </lineage>
</organism>
<dbReference type="Proteomes" id="UP000430079">
    <property type="component" value="Unassembled WGS sequence"/>
</dbReference>